<accession>A0ACA9YFG7</accession>
<evidence type="ECO:0000313" key="2">
    <source>
        <dbReference type="Proteomes" id="UP001152531"/>
    </source>
</evidence>
<proteinExistence type="predicted"/>
<name>A0ACA9YFG7_9ASCO</name>
<evidence type="ECO:0000313" key="1">
    <source>
        <dbReference type="EMBL" id="CAH6723397.1"/>
    </source>
</evidence>
<keyword evidence="2" id="KW-1185">Reference proteome</keyword>
<sequence length="215" mass="25081">MSLRTLTRAKPNFKIFQKPEFRTFQTILDFKNNPNSINEVITRSDKEIGGFSICKFVVDPKLKYGTFKGYLNLDLPQDNPTVTRSGYAMFRTKDQKESWITGESYWDWTSYDNLVLRVRGDARKYLVNVQANTPLITDLFQHRLYLNTPGNWETIVIPLSDFVMTNWGIVQNIEMDRSEIKTVGIGLVDKSYGPFKLDIDWIKVMTDEELYSYNT</sequence>
<protein>
    <submittedName>
        <fullName evidence="1">Uncharacterized protein</fullName>
    </submittedName>
</protein>
<organism evidence="1 2">
    <name type="scientific">[Candida] jaroonii</name>
    <dbReference type="NCBI Taxonomy" id="467808"/>
    <lineage>
        <taxon>Eukaryota</taxon>
        <taxon>Fungi</taxon>
        <taxon>Dikarya</taxon>
        <taxon>Ascomycota</taxon>
        <taxon>Saccharomycotina</taxon>
        <taxon>Pichiomycetes</taxon>
        <taxon>Debaryomycetaceae</taxon>
        <taxon>Yamadazyma</taxon>
    </lineage>
</organism>
<dbReference type="Proteomes" id="UP001152531">
    <property type="component" value="Unassembled WGS sequence"/>
</dbReference>
<gene>
    <name evidence="1" type="ORF">CLIB1444_15S00386</name>
</gene>
<reference evidence="1" key="1">
    <citation type="submission" date="2022-06" db="EMBL/GenBank/DDBJ databases">
        <authorList>
            <person name="Legras J.-L."/>
            <person name="Devillers H."/>
            <person name="Grondin C."/>
        </authorList>
    </citation>
    <scope>NUCLEOTIDE SEQUENCE</scope>
    <source>
        <strain evidence="1">CLIB 1444</strain>
    </source>
</reference>
<dbReference type="EMBL" id="CALSDN010000015">
    <property type="protein sequence ID" value="CAH6723397.1"/>
    <property type="molecule type" value="Genomic_DNA"/>
</dbReference>
<comment type="caution">
    <text evidence="1">The sequence shown here is derived from an EMBL/GenBank/DDBJ whole genome shotgun (WGS) entry which is preliminary data.</text>
</comment>